<name>A0A3S5AZY4_9PLAT</name>
<reference evidence="1" key="1">
    <citation type="submission" date="2018-11" db="EMBL/GenBank/DDBJ databases">
        <authorList>
            <consortium name="Pathogen Informatics"/>
        </authorList>
    </citation>
    <scope>NUCLEOTIDE SEQUENCE</scope>
</reference>
<comment type="caution">
    <text evidence="1">The sequence shown here is derived from an EMBL/GenBank/DDBJ whole genome shotgun (WGS) entry which is preliminary data.</text>
</comment>
<dbReference type="Proteomes" id="UP000784294">
    <property type="component" value="Unassembled WGS sequence"/>
</dbReference>
<accession>A0A3S5AZY4</accession>
<keyword evidence="2" id="KW-1185">Reference proteome</keyword>
<dbReference type="EMBL" id="CAAALY010244677">
    <property type="protein sequence ID" value="VEL32789.1"/>
    <property type="molecule type" value="Genomic_DNA"/>
</dbReference>
<dbReference type="AlphaFoldDB" id="A0A3S5AZY4"/>
<evidence type="ECO:0000313" key="1">
    <source>
        <dbReference type="EMBL" id="VEL32789.1"/>
    </source>
</evidence>
<organism evidence="1 2">
    <name type="scientific">Protopolystoma xenopodis</name>
    <dbReference type="NCBI Taxonomy" id="117903"/>
    <lineage>
        <taxon>Eukaryota</taxon>
        <taxon>Metazoa</taxon>
        <taxon>Spiralia</taxon>
        <taxon>Lophotrochozoa</taxon>
        <taxon>Platyhelminthes</taxon>
        <taxon>Monogenea</taxon>
        <taxon>Polyopisthocotylea</taxon>
        <taxon>Polystomatidea</taxon>
        <taxon>Polystomatidae</taxon>
        <taxon>Protopolystoma</taxon>
    </lineage>
</organism>
<proteinExistence type="predicted"/>
<protein>
    <submittedName>
        <fullName evidence="1">Uncharacterized protein</fullName>
    </submittedName>
</protein>
<gene>
    <name evidence="1" type="ORF">PXEA_LOCUS26229</name>
</gene>
<sequence>MVNRVLFVQSVRPSKPQVGLAQIKSIDSGPRVSASFCSFVRFLFNHHLHTYTLAEIGGWATLVNSCAGTFDQSPPARHDRYAHSSGSRLRGIDCVFIVSWLVQVTVASPHTASTS</sequence>
<evidence type="ECO:0000313" key="2">
    <source>
        <dbReference type="Proteomes" id="UP000784294"/>
    </source>
</evidence>